<evidence type="ECO:0000256" key="3">
    <source>
        <dbReference type="ARBA" id="ARBA00023159"/>
    </source>
</evidence>
<dbReference type="PROSITE" id="PS01124">
    <property type="entry name" value="HTH_ARAC_FAMILY_2"/>
    <property type="match status" value="1"/>
</dbReference>
<dbReference type="Pfam" id="PF12833">
    <property type="entry name" value="HTH_18"/>
    <property type="match status" value="1"/>
</dbReference>
<evidence type="ECO:0000313" key="6">
    <source>
        <dbReference type="EMBL" id="TCM67749.1"/>
    </source>
</evidence>
<comment type="caution">
    <text evidence="6">The sequence shown here is derived from an EMBL/GenBank/DDBJ whole genome shotgun (WGS) entry which is preliminary data.</text>
</comment>
<evidence type="ECO:0000259" key="5">
    <source>
        <dbReference type="PROSITE" id="PS01124"/>
    </source>
</evidence>
<keyword evidence="2" id="KW-0238">DNA-binding</keyword>
<dbReference type="OrthoDB" id="9804543at2"/>
<dbReference type="Gene3D" id="2.60.120.10">
    <property type="entry name" value="Jelly Rolls"/>
    <property type="match status" value="1"/>
</dbReference>
<evidence type="ECO:0000256" key="4">
    <source>
        <dbReference type="ARBA" id="ARBA00023163"/>
    </source>
</evidence>
<feature type="domain" description="HTH araC/xylS-type" evidence="5">
    <location>
        <begin position="152"/>
        <end position="252"/>
    </location>
</feature>
<dbReference type="Proteomes" id="UP000294963">
    <property type="component" value="Unassembled WGS sequence"/>
</dbReference>
<dbReference type="GO" id="GO:0003700">
    <property type="term" value="F:DNA-binding transcription factor activity"/>
    <property type="evidence" value="ECO:0007669"/>
    <property type="project" value="InterPro"/>
</dbReference>
<dbReference type="InterPro" id="IPR009057">
    <property type="entry name" value="Homeodomain-like_sf"/>
</dbReference>
<protein>
    <submittedName>
        <fullName evidence="6">AraC family transcriptional regulator</fullName>
    </submittedName>
</protein>
<reference evidence="6 7" key="1">
    <citation type="submission" date="2019-03" db="EMBL/GenBank/DDBJ databases">
        <title>Genomic analyses of the natural microbiome of Caenorhabditis elegans.</title>
        <authorList>
            <person name="Samuel B."/>
        </authorList>
    </citation>
    <scope>NUCLEOTIDE SEQUENCE [LARGE SCALE GENOMIC DNA]</scope>
    <source>
        <strain evidence="6 7">JUb89</strain>
    </source>
</reference>
<proteinExistence type="predicted"/>
<evidence type="ECO:0000256" key="2">
    <source>
        <dbReference type="ARBA" id="ARBA00023125"/>
    </source>
</evidence>
<dbReference type="InterPro" id="IPR018060">
    <property type="entry name" value="HTH_AraC"/>
</dbReference>
<dbReference type="InterPro" id="IPR020449">
    <property type="entry name" value="Tscrpt_reg_AraC-type_HTH"/>
</dbReference>
<name>A0A4R1XVP6_ACICA</name>
<dbReference type="InterPro" id="IPR003313">
    <property type="entry name" value="AraC-bd"/>
</dbReference>
<dbReference type="InterPro" id="IPR011051">
    <property type="entry name" value="RmlC_Cupin_sf"/>
</dbReference>
<keyword evidence="4" id="KW-0804">Transcription</keyword>
<dbReference type="PANTHER" id="PTHR11019">
    <property type="entry name" value="HTH-TYPE TRANSCRIPTIONAL REGULATOR NIMR"/>
    <property type="match status" value="1"/>
</dbReference>
<dbReference type="SMART" id="SM00342">
    <property type="entry name" value="HTH_ARAC"/>
    <property type="match status" value="1"/>
</dbReference>
<evidence type="ECO:0000313" key="7">
    <source>
        <dbReference type="Proteomes" id="UP000294963"/>
    </source>
</evidence>
<dbReference type="GO" id="GO:0043565">
    <property type="term" value="F:sequence-specific DNA binding"/>
    <property type="evidence" value="ECO:0007669"/>
    <property type="project" value="InterPro"/>
</dbReference>
<dbReference type="Pfam" id="PF02311">
    <property type="entry name" value="AraC_binding"/>
    <property type="match status" value="1"/>
</dbReference>
<sequence length="255" mass="29191">MQQVSIHSIEHLEQPILAIENRYADFQILSMHQHQRAQLLYGAEGIIQIETPDGHWIIPPERAVWIPPQVPHQLTMHKVRTCSVYFMPEHLPRQSHQCEVLAISPLLRQLLLKAPQFEPPFSVHAQLFFDLICCELSVAEILQLHLPLPQHAALLAICQDFLIEPNIHLSPLQIAEQLHMSERHFSRIFKQQVGMSFSMWRQHACVLTSLEKIISGQAIHHIAYQCGFKNPAAFSSMFQRVFGLSPTAYLAGLRA</sequence>
<dbReference type="PRINTS" id="PR00032">
    <property type="entry name" value="HTHARAC"/>
</dbReference>
<dbReference type="EMBL" id="SLVJ01000007">
    <property type="protein sequence ID" value="TCM67749.1"/>
    <property type="molecule type" value="Genomic_DNA"/>
</dbReference>
<dbReference type="SUPFAM" id="SSF51182">
    <property type="entry name" value="RmlC-like cupins"/>
    <property type="match status" value="1"/>
</dbReference>
<keyword evidence="1" id="KW-0805">Transcription regulation</keyword>
<gene>
    <name evidence="6" type="ORF">EC844_10743</name>
</gene>
<accession>A0A4R1XVP6</accession>
<keyword evidence="3" id="KW-0010">Activator</keyword>
<dbReference type="InterPro" id="IPR014710">
    <property type="entry name" value="RmlC-like_jellyroll"/>
</dbReference>
<evidence type="ECO:0000256" key="1">
    <source>
        <dbReference type="ARBA" id="ARBA00023015"/>
    </source>
</evidence>
<dbReference type="CDD" id="cd06124">
    <property type="entry name" value="cupin_NimR-like_N"/>
    <property type="match status" value="1"/>
</dbReference>
<organism evidence="6 7">
    <name type="scientific">Acinetobacter calcoaceticus</name>
    <dbReference type="NCBI Taxonomy" id="471"/>
    <lineage>
        <taxon>Bacteria</taxon>
        <taxon>Pseudomonadati</taxon>
        <taxon>Pseudomonadota</taxon>
        <taxon>Gammaproteobacteria</taxon>
        <taxon>Moraxellales</taxon>
        <taxon>Moraxellaceae</taxon>
        <taxon>Acinetobacter</taxon>
        <taxon>Acinetobacter calcoaceticus/baumannii complex</taxon>
    </lineage>
</organism>
<keyword evidence="7" id="KW-1185">Reference proteome</keyword>
<dbReference type="SUPFAM" id="SSF46689">
    <property type="entry name" value="Homeodomain-like"/>
    <property type="match status" value="2"/>
</dbReference>
<dbReference type="Gene3D" id="1.10.10.60">
    <property type="entry name" value="Homeodomain-like"/>
    <property type="match status" value="2"/>
</dbReference>
<dbReference type="PANTHER" id="PTHR11019:SF159">
    <property type="entry name" value="TRANSCRIPTIONAL REGULATOR-RELATED"/>
    <property type="match status" value="1"/>
</dbReference>
<dbReference type="AlphaFoldDB" id="A0A4R1XVP6"/>